<dbReference type="Pfam" id="PF00294">
    <property type="entry name" value="PfkB"/>
    <property type="match status" value="1"/>
</dbReference>
<dbReference type="PRINTS" id="PR00989">
    <property type="entry name" value="ADENOKINASE"/>
</dbReference>
<feature type="domain" description="Carbohydrate kinase PfkB" evidence="11">
    <location>
        <begin position="115"/>
        <end position="373"/>
    </location>
</feature>
<proteinExistence type="inferred from homology"/>
<keyword evidence="13" id="KW-1185">Reference proteome</keyword>
<evidence type="ECO:0000256" key="7">
    <source>
        <dbReference type="ARBA" id="ARBA00022741"/>
    </source>
</evidence>
<evidence type="ECO:0000256" key="9">
    <source>
        <dbReference type="ARBA" id="ARBA00022840"/>
    </source>
</evidence>
<dbReference type="GO" id="GO:0006166">
    <property type="term" value="P:purine ribonucleoside salvage"/>
    <property type="evidence" value="ECO:0007669"/>
    <property type="project" value="UniProtKB-KW"/>
</dbReference>
<evidence type="ECO:0000259" key="11">
    <source>
        <dbReference type="Pfam" id="PF00294"/>
    </source>
</evidence>
<name>A0A518HLU7_9BACT</name>
<dbReference type="Gene3D" id="3.40.1190.20">
    <property type="match status" value="1"/>
</dbReference>
<dbReference type="GO" id="GO:0004001">
    <property type="term" value="F:adenosine kinase activity"/>
    <property type="evidence" value="ECO:0007669"/>
    <property type="project" value="UniProtKB-EC"/>
</dbReference>
<dbReference type="PANTHER" id="PTHR43320:SF3">
    <property type="entry name" value="CARBOHYDRATE KINASE PFKB DOMAIN-CONTAINING PROTEIN"/>
    <property type="match status" value="1"/>
</dbReference>
<evidence type="ECO:0000313" key="13">
    <source>
        <dbReference type="Proteomes" id="UP000319004"/>
    </source>
</evidence>
<dbReference type="InterPro" id="IPR002173">
    <property type="entry name" value="Carboh/pur_kinase_PfkB_CS"/>
</dbReference>
<dbReference type="InterPro" id="IPR011611">
    <property type="entry name" value="PfkB_dom"/>
</dbReference>
<evidence type="ECO:0000313" key="12">
    <source>
        <dbReference type="EMBL" id="QDV41823.1"/>
    </source>
</evidence>
<evidence type="ECO:0000256" key="6">
    <source>
        <dbReference type="ARBA" id="ARBA00022726"/>
    </source>
</evidence>
<dbReference type="EC" id="2.7.1.20" evidence="4"/>
<comment type="similarity">
    <text evidence="3">Belongs to the carbohydrate kinase PfkB family.</text>
</comment>
<dbReference type="SUPFAM" id="SSF53613">
    <property type="entry name" value="Ribokinase-like"/>
    <property type="match status" value="1"/>
</dbReference>
<keyword evidence="9" id="KW-0067">ATP-binding</keyword>
<dbReference type="GO" id="GO:0044209">
    <property type="term" value="P:AMP salvage"/>
    <property type="evidence" value="ECO:0007669"/>
    <property type="project" value="UniProtKB-UniPathway"/>
</dbReference>
<keyword evidence="7" id="KW-0547">Nucleotide-binding</keyword>
<keyword evidence="6" id="KW-0660">Purine salvage</keyword>
<gene>
    <name evidence="12" type="primary">iolC_2</name>
    <name evidence="12" type="ORF">Enr13x_16660</name>
</gene>
<accession>A0A518HLU7</accession>
<dbReference type="EMBL" id="CP037423">
    <property type="protein sequence ID" value="QDV41823.1"/>
    <property type="molecule type" value="Genomic_DNA"/>
</dbReference>
<comment type="cofactor">
    <cofactor evidence="1">
        <name>Mg(2+)</name>
        <dbReference type="ChEBI" id="CHEBI:18420"/>
    </cofactor>
</comment>
<evidence type="ECO:0000256" key="3">
    <source>
        <dbReference type="ARBA" id="ARBA00010688"/>
    </source>
</evidence>
<evidence type="ECO:0000256" key="1">
    <source>
        <dbReference type="ARBA" id="ARBA00001946"/>
    </source>
</evidence>
<dbReference type="Proteomes" id="UP000319004">
    <property type="component" value="Chromosome"/>
</dbReference>
<protein>
    <recommendedName>
        <fullName evidence="4">adenosine kinase</fullName>
        <ecNumber evidence="4">2.7.1.20</ecNumber>
    </recommendedName>
</protein>
<dbReference type="CDD" id="cd01168">
    <property type="entry name" value="adenosine_kinase"/>
    <property type="match status" value="1"/>
</dbReference>
<sequence>MSLWLCHARLVVARRSLRNRVSPGGAWEQVGHTLLPEITPLHYAIGPPDLTVFSHRGLLMALYDVFGVGNALVDIQARVDDALLRELSLDKGIMTLVDDEQQSGVLSRLDGRPLNRCAGGSAANTIVALAEFGGAAGYIGKVGSDAIGDFFLKDMSDLGVSIQVTPADQPTGTCAVLITDDAQRTMLTNLAASTSLGPDDIDEHKIASSKYVYVEGYLLTGETTKAAAYKAFELAKKHDVKVAFTASDPFLVNLIRDEIWDLITGPVDLFFCNEEEAKSLTGETDALRCAVKIHEHCENVALTLGGKGSIVMHGGEEFPIEGVKVDAVDTTGAGDMYAGAMLYGITSGLDWRTAGHLASHAAARVVSQLGARLDRKFTKEEIEDLSRLTD</sequence>
<keyword evidence="5 12" id="KW-0808">Transferase</keyword>
<reference evidence="12 13" key="1">
    <citation type="submission" date="2019-03" db="EMBL/GenBank/DDBJ databases">
        <title>Deep-cultivation of Planctomycetes and their phenomic and genomic characterization uncovers novel biology.</title>
        <authorList>
            <person name="Wiegand S."/>
            <person name="Jogler M."/>
            <person name="Boedeker C."/>
            <person name="Pinto D."/>
            <person name="Vollmers J."/>
            <person name="Rivas-Marin E."/>
            <person name="Kohn T."/>
            <person name="Peeters S.H."/>
            <person name="Heuer A."/>
            <person name="Rast P."/>
            <person name="Oberbeckmann S."/>
            <person name="Bunk B."/>
            <person name="Jeske O."/>
            <person name="Meyerdierks A."/>
            <person name="Storesund J.E."/>
            <person name="Kallscheuer N."/>
            <person name="Luecker S."/>
            <person name="Lage O.M."/>
            <person name="Pohl T."/>
            <person name="Merkel B.J."/>
            <person name="Hornburger P."/>
            <person name="Mueller R.-W."/>
            <person name="Bruemmer F."/>
            <person name="Labrenz M."/>
            <person name="Spormann A.M."/>
            <person name="Op den Camp H."/>
            <person name="Overmann J."/>
            <person name="Amann R."/>
            <person name="Jetten M.S.M."/>
            <person name="Mascher T."/>
            <person name="Medema M.H."/>
            <person name="Devos D.P."/>
            <person name="Kaster A.-K."/>
            <person name="Ovreas L."/>
            <person name="Rohde M."/>
            <person name="Galperin M.Y."/>
            <person name="Jogler C."/>
        </authorList>
    </citation>
    <scope>NUCLEOTIDE SEQUENCE [LARGE SCALE GENOMIC DNA]</scope>
    <source>
        <strain evidence="12 13">Enr13</strain>
    </source>
</reference>
<keyword evidence="8 12" id="KW-0418">Kinase</keyword>
<dbReference type="InterPro" id="IPR052700">
    <property type="entry name" value="Carb_kinase_PfkB-like"/>
</dbReference>
<evidence type="ECO:0000256" key="4">
    <source>
        <dbReference type="ARBA" id="ARBA00012119"/>
    </source>
</evidence>
<evidence type="ECO:0000256" key="5">
    <source>
        <dbReference type="ARBA" id="ARBA00022679"/>
    </source>
</evidence>
<evidence type="ECO:0000256" key="8">
    <source>
        <dbReference type="ARBA" id="ARBA00022777"/>
    </source>
</evidence>
<dbReference type="PROSITE" id="PS00584">
    <property type="entry name" value="PFKB_KINASES_2"/>
    <property type="match status" value="1"/>
</dbReference>
<evidence type="ECO:0000256" key="10">
    <source>
        <dbReference type="PIRSR" id="PIRSR601805-1"/>
    </source>
</evidence>
<comment type="pathway">
    <text evidence="2">Purine metabolism; AMP biosynthesis via salvage pathway; AMP from adenosine: step 1/1.</text>
</comment>
<evidence type="ECO:0000256" key="2">
    <source>
        <dbReference type="ARBA" id="ARBA00004801"/>
    </source>
</evidence>
<dbReference type="InterPro" id="IPR001805">
    <property type="entry name" value="Adenokinase"/>
</dbReference>
<dbReference type="PANTHER" id="PTHR43320">
    <property type="entry name" value="SUGAR KINASE"/>
    <property type="match status" value="1"/>
</dbReference>
<dbReference type="UniPathway" id="UPA00588">
    <property type="reaction ID" value="UER00659"/>
</dbReference>
<dbReference type="GO" id="GO:0005524">
    <property type="term" value="F:ATP binding"/>
    <property type="evidence" value="ECO:0007669"/>
    <property type="project" value="UniProtKB-KW"/>
</dbReference>
<dbReference type="AlphaFoldDB" id="A0A518HLU7"/>
<dbReference type="InterPro" id="IPR029056">
    <property type="entry name" value="Ribokinase-like"/>
</dbReference>
<feature type="active site" description="Proton acceptor" evidence="10">
    <location>
        <position position="335"/>
    </location>
</feature>
<organism evidence="12 13">
    <name type="scientific">Stieleria neptunia</name>
    <dbReference type="NCBI Taxonomy" id="2527979"/>
    <lineage>
        <taxon>Bacteria</taxon>
        <taxon>Pseudomonadati</taxon>
        <taxon>Planctomycetota</taxon>
        <taxon>Planctomycetia</taxon>
        <taxon>Pirellulales</taxon>
        <taxon>Pirellulaceae</taxon>
        <taxon>Stieleria</taxon>
    </lineage>
</organism>
<dbReference type="KEGG" id="snep:Enr13x_16660"/>